<reference evidence="2 3" key="1">
    <citation type="submission" date="2019-01" db="EMBL/GenBank/DDBJ databases">
        <title>Genome sequencing of strain FW100M-2.</title>
        <authorList>
            <person name="Heo J."/>
            <person name="Kim S.-J."/>
            <person name="Kim J.-S."/>
            <person name="Hong S.-B."/>
            <person name="Kwon S.-W."/>
        </authorList>
    </citation>
    <scope>NUCLEOTIDE SEQUENCE [LARGE SCALE GENOMIC DNA]</scope>
    <source>
        <strain evidence="2 3">FW100M-2</strain>
    </source>
</reference>
<dbReference type="AlphaFoldDB" id="A0A4P6EXN4"/>
<organism evidence="2 3">
    <name type="scientific">Paenibacillus protaetiae</name>
    <dbReference type="NCBI Taxonomy" id="2509456"/>
    <lineage>
        <taxon>Bacteria</taxon>
        <taxon>Bacillati</taxon>
        <taxon>Bacillota</taxon>
        <taxon>Bacilli</taxon>
        <taxon>Bacillales</taxon>
        <taxon>Paenibacillaceae</taxon>
        <taxon>Paenibacillus</taxon>
    </lineage>
</organism>
<dbReference type="Pfam" id="PF19537">
    <property type="entry name" value="DUF6061"/>
    <property type="match status" value="1"/>
</dbReference>
<dbReference type="EMBL" id="CP035492">
    <property type="protein sequence ID" value="QAY65377.1"/>
    <property type="molecule type" value="Genomic_DNA"/>
</dbReference>
<dbReference type="InterPro" id="IPR045705">
    <property type="entry name" value="DUF6061"/>
</dbReference>
<keyword evidence="1" id="KW-0175">Coiled coil</keyword>
<dbReference type="OrthoDB" id="3034786at2"/>
<dbReference type="Proteomes" id="UP000293568">
    <property type="component" value="Chromosome"/>
</dbReference>
<proteinExistence type="predicted"/>
<dbReference type="RefSeq" id="WP_129437888.1">
    <property type="nucleotide sequence ID" value="NZ_CP035492.1"/>
</dbReference>
<evidence type="ECO:0000313" key="2">
    <source>
        <dbReference type="EMBL" id="QAY65377.1"/>
    </source>
</evidence>
<evidence type="ECO:0000256" key="1">
    <source>
        <dbReference type="SAM" id="Coils"/>
    </source>
</evidence>
<feature type="coiled-coil region" evidence="1">
    <location>
        <begin position="63"/>
        <end position="90"/>
    </location>
</feature>
<keyword evidence="3" id="KW-1185">Reference proteome</keyword>
<gene>
    <name evidence="2" type="ORF">ET464_02250</name>
</gene>
<name>A0A4P6EXN4_9BACL</name>
<protein>
    <submittedName>
        <fullName evidence="2">Uncharacterized protein</fullName>
    </submittedName>
</protein>
<accession>A0A4P6EXN4</accession>
<evidence type="ECO:0000313" key="3">
    <source>
        <dbReference type="Proteomes" id="UP000293568"/>
    </source>
</evidence>
<sequence length="110" mass="13001">MKLRACHYNECSYIMTVVFEDGTTRRLNCSEIEATYDMHASACSRLIWLKENDPFAYAELVLNNNLKRYAEEYSREYLKQQNELAEQLEAHYQDKAYAQAIAREIMMRGD</sequence>
<dbReference type="KEGG" id="pprt:ET464_02250"/>